<keyword evidence="5 8" id="KW-0862">Zinc</keyword>
<keyword evidence="6 8" id="KW-0482">Metalloprotease</keyword>
<protein>
    <recommendedName>
        <fullName evidence="9">Metalloendopeptidase</fullName>
        <ecNumber evidence="9">3.4.24.-</ecNumber>
    </recommendedName>
</protein>
<dbReference type="FunFam" id="3.40.390.10:FF:000040">
    <property type="entry name" value="Metalloendopeptidase"/>
    <property type="match status" value="1"/>
</dbReference>
<keyword evidence="4 8" id="KW-0378">Hydrolase</keyword>
<evidence type="ECO:0000256" key="7">
    <source>
        <dbReference type="ARBA" id="ARBA00023157"/>
    </source>
</evidence>
<dbReference type="AlphaFoldDB" id="A0A803JHD1"/>
<name>A0A803JHD1_XENTR</name>
<reference evidence="11" key="1">
    <citation type="journal article" date="2010" name="Science">
        <title>The genome of the Western clawed frog Xenopus tropicalis.</title>
        <authorList>
            <person name="Hellsten U."/>
            <person name="Harland R.M."/>
            <person name="Gilchrist M.J."/>
            <person name="Hendrix D."/>
            <person name="Jurka J."/>
            <person name="Kapitonov V."/>
            <person name="Ovcharenko I."/>
            <person name="Putnam N.H."/>
            <person name="Shu S."/>
            <person name="Taher L."/>
            <person name="Blitz I.L."/>
            <person name="Blumberg B."/>
            <person name="Dichmann D.S."/>
            <person name="Dubchak I."/>
            <person name="Amaya E."/>
            <person name="Detter J.C."/>
            <person name="Fletcher R."/>
            <person name="Gerhard D.S."/>
            <person name="Goodstein D."/>
            <person name="Graves T."/>
            <person name="Grigoriev I.V."/>
            <person name="Grimwood J."/>
            <person name="Kawashima T."/>
            <person name="Lindquist E."/>
            <person name="Lucas S.M."/>
            <person name="Mead P.E."/>
            <person name="Mitros T."/>
            <person name="Ogino H."/>
            <person name="Ohta Y."/>
            <person name="Poliakov A.V."/>
            <person name="Pollet N."/>
            <person name="Robert J."/>
            <person name="Salamov A."/>
            <person name="Sater A.K."/>
            <person name="Schmutz J."/>
            <person name="Terry A."/>
            <person name="Vize P.D."/>
            <person name="Warren W.C."/>
            <person name="Wells D."/>
            <person name="Wills A."/>
            <person name="Wilson R.K."/>
            <person name="Zimmerman L.B."/>
            <person name="Zorn A.M."/>
            <person name="Grainger R."/>
            <person name="Grammer T."/>
            <person name="Khokha M.K."/>
            <person name="Richardson P.M."/>
            <person name="Rokhsar D.S."/>
        </authorList>
    </citation>
    <scope>NUCLEOTIDE SEQUENCE [LARGE SCALE GENOMIC DNA]</scope>
    <source>
        <strain evidence="11">Nigerian</strain>
    </source>
</reference>
<dbReference type="Ensembl" id="ENSXETT00000122366">
    <property type="protein sequence ID" value="ENSXETP00000107356"/>
    <property type="gene ID" value="ENSXETG00000042212"/>
</dbReference>
<evidence type="ECO:0000256" key="4">
    <source>
        <dbReference type="ARBA" id="ARBA00022801"/>
    </source>
</evidence>
<dbReference type="GO" id="GO:0004222">
    <property type="term" value="F:metalloendopeptidase activity"/>
    <property type="evidence" value="ECO:0007669"/>
    <property type="project" value="UniProtKB-UniRule"/>
</dbReference>
<dbReference type="PANTHER" id="PTHR10127:SF887">
    <property type="entry name" value="EMBRYONIC PROTEIN UVS.2"/>
    <property type="match status" value="1"/>
</dbReference>
<dbReference type="GO" id="GO:0006508">
    <property type="term" value="P:proteolysis"/>
    <property type="evidence" value="ECO:0007669"/>
    <property type="project" value="UniProtKB-KW"/>
</dbReference>
<dbReference type="SMART" id="SM00235">
    <property type="entry name" value="ZnMc"/>
    <property type="match status" value="1"/>
</dbReference>
<dbReference type="GeneTree" id="ENSGT00940000161051"/>
<evidence type="ECO:0000256" key="3">
    <source>
        <dbReference type="ARBA" id="ARBA00022729"/>
    </source>
</evidence>
<proteinExistence type="predicted"/>
<feature type="binding site" evidence="8">
    <location>
        <position position="154"/>
    </location>
    <ligand>
        <name>Zn(2+)</name>
        <dbReference type="ChEBI" id="CHEBI:29105"/>
        <note>catalytic</note>
    </ligand>
</feature>
<dbReference type="PRINTS" id="PR00480">
    <property type="entry name" value="ASTACIN"/>
</dbReference>
<dbReference type="InterPro" id="IPR024079">
    <property type="entry name" value="MetalloPept_cat_dom_sf"/>
</dbReference>
<dbReference type="Pfam" id="PF01400">
    <property type="entry name" value="Astacin"/>
    <property type="match status" value="1"/>
</dbReference>
<feature type="binding site" evidence="8">
    <location>
        <position position="164"/>
    </location>
    <ligand>
        <name>Zn(2+)</name>
        <dbReference type="ChEBI" id="CHEBI:29105"/>
        <note>catalytic</note>
    </ligand>
</feature>
<evidence type="ECO:0000256" key="6">
    <source>
        <dbReference type="ARBA" id="ARBA00023049"/>
    </source>
</evidence>
<keyword evidence="1 8" id="KW-0645">Protease</keyword>
<evidence type="ECO:0000313" key="11">
    <source>
        <dbReference type="Ensembl" id="ENSXETP00000107356"/>
    </source>
</evidence>
<dbReference type="Gene3D" id="3.40.390.10">
    <property type="entry name" value="Collagenase (Catalytic Domain)"/>
    <property type="match status" value="1"/>
</dbReference>
<dbReference type="SUPFAM" id="SSF55486">
    <property type="entry name" value="Metalloproteases ('zincins'), catalytic domain"/>
    <property type="match status" value="1"/>
</dbReference>
<feature type="active site" evidence="8">
    <location>
        <position position="155"/>
    </location>
</feature>
<keyword evidence="3" id="KW-0732">Signal</keyword>
<dbReference type="InterPro" id="IPR006026">
    <property type="entry name" value="Peptidase_Metallo"/>
</dbReference>
<evidence type="ECO:0000256" key="8">
    <source>
        <dbReference type="PROSITE-ProRule" id="PRU01211"/>
    </source>
</evidence>
<feature type="binding site" evidence="8">
    <location>
        <position position="158"/>
    </location>
    <ligand>
        <name>Zn(2+)</name>
        <dbReference type="ChEBI" id="CHEBI:29105"/>
        <note>catalytic</note>
    </ligand>
</feature>
<evidence type="ECO:0000259" key="10">
    <source>
        <dbReference type="PROSITE" id="PS51864"/>
    </source>
</evidence>
<comment type="caution">
    <text evidence="8">Lacks conserved residue(s) required for the propagation of feature annotation.</text>
</comment>
<feature type="disulfide bond" evidence="8">
    <location>
        <begin position="59"/>
        <end position="62"/>
    </location>
</feature>
<dbReference type="PANTHER" id="PTHR10127">
    <property type="entry name" value="DISCOIDIN, CUB, EGF, LAMININ , AND ZINC METALLOPROTEASE DOMAIN CONTAINING"/>
    <property type="match status" value="1"/>
</dbReference>
<dbReference type="InterPro" id="IPR001506">
    <property type="entry name" value="Peptidase_M12A"/>
</dbReference>
<evidence type="ECO:0000256" key="9">
    <source>
        <dbReference type="RuleBase" id="RU361183"/>
    </source>
</evidence>
<organism evidence="11">
    <name type="scientific">Xenopus tropicalis</name>
    <name type="common">Western clawed frog</name>
    <name type="synonym">Silurana tropicalis</name>
    <dbReference type="NCBI Taxonomy" id="8364"/>
    <lineage>
        <taxon>Eukaryota</taxon>
        <taxon>Metazoa</taxon>
        <taxon>Chordata</taxon>
        <taxon>Craniata</taxon>
        <taxon>Vertebrata</taxon>
        <taxon>Euteleostomi</taxon>
        <taxon>Amphibia</taxon>
        <taxon>Batrachia</taxon>
        <taxon>Anura</taxon>
        <taxon>Pipoidea</taxon>
        <taxon>Pipidae</taxon>
        <taxon>Xenopodinae</taxon>
        <taxon>Xenopus</taxon>
        <taxon>Silurana</taxon>
    </lineage>
</organism>
<feature type="domain" description="Peptidase M12A" evidence="10">
    <location>
        <begin position="55"/>
        <end position="254"/>
    </location>
</feature>
<keyword evidence="7 8" id="KW-1015">Disulfide bond</keyword>
<dbReference type="PROSITE" id="PS51864">
    <property type="entry name" value="ASTACIN"/>
    <property type="match status" value="1"/>
</dbReference>
<keyword evidence="2 8" id="KW-0479">Metal-binding</keyword>
<reference evidence="11" key="2">
    <citation type="submission" date="2021-03" db="UniProtKB">
        <authorList>
            <consortium name="Ensembl"/>
        </authorList>
    </citation>
    <scope>IDENTIFICATION</scope>
</reference>
<evidence type="ECO:0000256" key="2">
    <source>
        <dbReference type="ARBA" id="ARBA00022723"/>
    </source>
</evidence>
<comment type="cofactor">
    <cofactor evidence="8 9">
        <name>Zn(2+)</name>
        <dbReference type="ChEBI" id="CHEBI:29105"/>
    </cofactor>
    <text evidence="8 9">Binds 1 zinc ion per subunit.</text>
</comment>
<dbReference type="GO" id="GO:0008270">
    <property type="term" value="F:zinc ion binding"/>
    <property type="evidence" value="ECO:0007669"/>
    <property type="project" value="UniProtKB-UniRule"/>
</dbReference>
<accession>A0A803JHD1</accession>
<gene>
    <name evidence="11" type="primary">astl3a.3</name>
</gene>
<sequence length="264" mass="29582">NTEKFSHFLFIHMGLLEVYQWVNSSFDKYTFKNPIGLNRKLPTREGDIIQNPGRNAINCTSCLWPKSADGTVPVPYNFSYSYSNDLFPKWILSILSHPDFETLTCVRFVPRAAEADFLNIVSNGGCASLIGKSGGSQIVELDASGCMSVGIIEHELIHALGFYHEQNRSDRDDYVTIHPENVIPGYLSNFKKYDTNNLGIEYDYSSVMHYARDAFSSNRNITIEPKPNPNVPVGQRNGLSILDISKINKLYQCGKGPQPASFVS</sequence>
<dbReference type="EC" id="3.4.24.-" evidence="9"/>
<evidence type="ECO:0000256" key="1">
    <source>
        <dbReference type="ARBA" id="ARBA00022670"/>
    </source>
</evidence>
<evidence type="ECO:0000256" key="5">
    <source>
        <dbReference type="ARBA" id="ARBA00022833"/>
    </source>
</evidence>